<dbReference type="EMBL" id="UYJE01008800">
    <property type="protein sequence ID" value="VDI67418.1"/>
    <property type="molecule type" value="Genomic_DNA"/>
</dbReference>
<dbReference type="SUPFAM" id="SSF49899">
    <property type="entry name" value="Concanavalin A-like lectins/glucanases"/>
    <property type="match status" value="1"/>
</dbReference>
<dbReference type="OrthoDB" id="6158936at2759"/>
<dbReference type="AlphaFoldDB" id="A0A8B6GQE2"/>
<keyword evidence="2" id="KW-1185">Reference proteome</keyword>
<dbReference type="InterPro" id="IPR013320">
    <property type="entry name" value="ConA-like_dom_sf"/>
</dbReference>
<evidence type="ECO:0000313" key="2">
    <source>
        <dbReference type="Proteomes" id="UP000596742"/>
    </source>
</evidence>
<name>A0A8B6GQE2_MYTGA</name>
<gene>
    <name evidence="1" type="ORF">MGAL_10B051008</name>
</gene>
<evidence type="ECO:0000313" key="1">
    <source>
        <dbReference type="EMBL" id="VDI67418.1"/>
    </source>
</evidence>
<protein>
    <submittedName>
        <fullName evidence="1">Uncharacterized protein</fullName>
    </submittedName>
</protein>
<sequence length="190" mass="21491">MVIDTFENLKLQKCVMLEDDDDDDVDEEDKPCDSNSNKFPFFCSFGIDEDEGDIISIPIILIPQQKSVKTDKSGNESSLLGVKFEVQPEGQKIYKEFIEHTYEVEPLKPVRSMKRAVVFRDDYNSFNQGSYSIECSAWGGGNNEFQVYTNQGKNLFSRGGHLYIKPTTFEDIAVNPLTGDVTERLSMATS</sequence>
<dbReference type="Gene3D" id="2.60.120.200">
    <property type="match status" value="1"/>
</dbReference>
<accession>A0A8B6GQE2</accession>
<dbReference type="Proteomes" id="UP000596742">
    <property type="component" value="Unassembled WGS sequence"/>
</dbReference>
<comment type="caution">
    <text evidence="1">The sequence shown here is derived from an EMBL/GenBank/DDBJ whole genome shotgun (WGS) entry which is preliminary data.</text>
</comment>
<reference evidence="1" key="1">
    <citation type="submission" date="2018-11" db="EMBL/GenBank/DDBJ databases">
        <authorList>
            <person name="Alioto T."/>
            <person name="Alioto T."/>
        </authorList>
    </citation>
    <scope>NUCLEOTIDE SEQUENCE</scope>
</reference>
<proteinExistence type="predicted"/>
<organism evidence="1 2">
    <name type="scientific">Mytilus galloprovincialis</name>
    <name type="common">Mediterranean mussel</name>
    <dbReference type="NCBI Taxonomy" id="29158"/>
    <lineage>
        <taxon>Eukaryota</taxon>
        <taxon>Metazoa</taxon>
        <taxon>Spiralia</taxon>
        <taxon>Lophotrochozoa</taxon>
        <taxon>Mollusca</taxon>
        <taxon>Bivalvia</taxon>
        <taxon>Autobranchia</taxon>
        <taxon>Pteriomorphia</taxon>
        <taxon>Mytilida</taxon>
        <taxon>Mytiloidea</taxon>
        <taxon>Mytilidae</taxon>
        <taxon>Mytilinae</taxon>
        <taxon>Mytilus</taxon>
    </lineage>
</organism>